<proteinExistence type="predicted"/>
<sequence>MVKRSKSIVNTQHNPYKPLPHTLINFTAESMCGLLKTKDRPLTQLSLPELLLFIERVAERSRIDAVTGIVALIYVYRLKAKLPRTAQGEYGTSHRIFLASLLVASKFLYGEWGLSSRAVADISGAFSNSQVNRMELEFLRLLDYDVWVNDVEIKEFLENYKSELCFF</sequence>
<keyword evidence="3" id="KW-1185">Reference proteome</keyword>
<organism evidence="2 3">
    <name type="scientific">Basidiobolus meristosporus CBS 931.73</name>
    <dbReference type="NCBI Taxonomy" id="1314790"/>
    <lineage>
        <taxon>Eukaryota</taxon>
        <taxon>Fungi</taxon>
        <taxon>Fungi incertae sedis</taxon>
        <taxon>Zoopagomycota</taxon>
        <taxon>Entomophthoromycotina</taxon>
        <taxon>Basidiobolomycetes</taxon>
        <taxon>Basidiobolales</taxon>
        <taxon>Basidiobolaceae</taxon>
        <taxon>Basidiobolus</taxon>
    </lineage>
</organism>
<dbReference type="AlphaFoldDB" id="A0A1Y1YF30"/>
<gene>
    <name evidence="2" type="ORF">K493DRAFT_350655</name>
</gene>
<dbReference type="GO" id="GO:0005634">
    <property type="term" value="C:nucleus"/>
    <property type="evidence" value="ECO:0007669"/>
    <property type="project" value="TreeGrafter"/>
</dbReference>
<evidence type="ECO:0000313" key="2">
    <source>
        <dbReference type="EMBL" id="ORX96622.1"/>
    </source>
</evidence>
<accession>A0A1Y1YF30</accession>
<dbReference type="InParanoid" id="A0A1Y1YF30"/>
<dbReference type="PANTHER" id="PTHR15615:SF108">
    <property type="entry name" value="PROTEIN CNPPD1"/>
    <property type="match status" value="1"/>
</dbReference>
<dbReference type="EMBL" id="MCFE01000150">
    <property type="protein sequence ID" value="ORX96622.1"/>
    <property type="molecule type" value="Genomic_DNA"/>
</dbReference>
<dbReference type="GO" id="GO:0019901">
    <property type="term" value="F:protein kinase binding"/>
    <property type="evidence" value="ECO:0007669"/>
    <property type="project" value="InterPro"/>
</dbReference>
<dbReference type="InterPro" id="IPR013922">
    <property type="entry name" value="Cyclin_PHO80-like"/>
</dbReference>
<dbReference type="OrthoDB" id="10250320at2759"/>
<dbReference type="STRING" id="1314790.A0A1Y1YF30"/>
<protein>
    <recommendedName>
        <fullName evidence="1">Cyclin N-terminal domain-containing protein</fullName>
    </recommendedName>
</protein>
<comment type="caution">
    <text evidence="2">The sequence shown here is derived from an EMBL/GenBank/DDBJ whole genome shotgun (WGS) entry which is preliminary data.</text>
</comment>
<evidence type="ECO:0000313" key="3">
    <source>
        <dbReference type="Proteomes" id="UP000193498"/>
    </source>
</evidence>
<dbReference type="SUPFAM" id="SSF47954">
    <property type="entry name" value="Cyclin-like"/>
    <property type="match status" value="1"/>
</dbReference>
<dbReference type="PANTHER" id="PTHR15615">
    <property type="match status" value="1"/>
</dbReference>
<dbReference type="GO" id="GO:0000307">
    <property type="term" value="C:cyclin-dependent protein kinase holoenzyme complex"/>
    <property type="evidence" value="ECO:0007669"/>
    <property type="project" value="TreeGrafter"/>
</dbReference>
<dbReference type="Gene3D" id="1.10.472.10">
    <property type="entry name" value="Cyclin-like"/>
    <property type="match status" value="1"/>
</dbReference>
<feature type="domain" description="Cyclin N-terminal" evidence="1">
    <location>
        <begin position="47"/>
        <end position="146"/>
    </location>
</feature>
<dbReference type="InterPro" id="IPR036915">
    <property type="entry name" value="Cyclin-like_sf"/>
</dbReference>
<dbReference type="Pfam" id="PF00134">
    <property type="entry name" value="Cyclin_N"/>
    <property type="match status" value="1"/>
</dbReference>
<name>A0A1Y1YF30_9FUNG</name>
<reference evidence="2 3" key="1">
    <citation type="submission" date="2016-07" db="EMBL/GenBank/DDBJ databases">
        <title>Pervasive Adenine N6-methylation of Active Genes in Fungi.</title>
        <authorList>
            <consortium name="DOE Joint Genome Institute"/>
            <person name="Mondo S.J."/>
            <person name="Dannebaum R.O."/>
            <person name="Kuo R.C."/>
            <person name="Labutti K."/>
            <person name="Haridas S."/>
            <person name="Kuo A."/>
            <person name="Salamov A."/>
            <person name="Ahrendt S.R."/>
            <person name="Lipzen A."/>
            <person name="Sullivan W."/>
            <person name="Andreopoulos W.B."/>
            <person name="Clum A."/>
            <person name="Lindquist E."/>
            <person name="Daum C."/>
            <person name="Ramamoorthy G.K."/>
            <person name="Gryganskyi A."/>
            <person name="Culley D."/>
            <person name="Magnuson J.K."/>
            <person name="James T.Y."/>
            <person name="O'Malley M.A."/>
            <person name="Stajich J.E."/>
            <person name="Spatafora J.W."/>
            <person name="Visel A."/>
            <person name="Grigoriev I.V."/>
        </authorList>
    </citation>
    <scope>NUCLEOTIDE SEQUENCE [LARGE SCALE GENOMIC DNA]</scope>
    <source>
        <strain evidence="2 3">CBS 931.73</strain>
    </source>
</reference>
<dbReference type="GO" id="GO:0016538">
    <property type="term" value="F:cyclin-dependent protein serine/threonine kinase regulator activity"/>
    <property type="evidence" value="ECO:0007669"/>
    <property type="project" value="TreeGrafter"/>
</dbReference>
<dbReference type="Proteomes" id="UP000193498">
    <property type="component" value="Unassembled WGS sequence"/>
</dbReference>
<evidence type="ECO:0000259" key="1">
    <source>
        <dbReference type="Pfam" id="PF00134"/>
    </source>
</evidence>
<dbReference type="CDD" id="cd20557">
    <property type="entry name" value="CYCLIN_ScPCL1-like"/>
    <property type="match status" value="1"/>
</dbReference>
<dbReference type="InterPro" id="IPR006671">
    <property type="entry name" value="Cyclin_N"/>
</dbReference>